<dbReference type="EMBL" id="CM017324">
    <property type="protein sequence ID" value="KAE8039106.1"/>
    <property type="molecule type" value="Genomic_DNA"/>
</dbReference>
<dbReference type="GO" id="GO:0009737">
    <property type="term" value="P:response to abscisic acid"/>
    <property type="evidence" value="ECO:0007669"/>
    <property type="project" value="InterPro"/>
</dbReference>
<proteinExistence type="predicted"/>
<dbReference type="Proteomes" id="UP000327013">
    <property type="component" value="Chromosome 4"/>
</dbReference>
<evidence type="ECO:0000313" key="3">
    <source>
        <dbReference type="EMBL" id="KAE8039106.1"/>
    </source>
</evidence>
<dbReference type="PANTHER" id="PTHR33836:SF7">
    <property type="entry name" value="LOW-TEMPERATURE-INDUCED PROTEIN"/>
    <property type="match status" value="1"/>
</dbReference>
<dbReference type="AlphaFoldDB" id="A0A660KYN6"/>
<reference evidence="3 4" key="1">
    <citation type="submission" date="2019-06" db="EMBL/GenBank/DDBJ databases">
        <title>A chromosomal-level reference genome of Carpinus fangiana (Coryloideae, Betulaceae).</title>
        <authorList>
            <person name="Yang X."/>
            <person name="Wang Z."/>
            <person name="Zhang L."/>
            <person name="Hao G."/>
            <person name="Liu J."/>
            <person name="Yang Y."/>
        </authorList>
    </citation>
    <scope>NUCLEOTIDE SEQUENCE [LARGE SCALE GENOMIC DNA]</scope>
    <source>
        <strain evidence="3">Cfa_2016G</strain>
        <tissue evidence="3">Leaf</tissue>
    </source>
</reference>
<sequence>MAQLDRMQRHGDNHKTSPRGLTVEQVLRGGVSKWSPTSSSPTFWKDHDPEEDYGHHHKKSVLAKVKEKAKKFRRSLSKKKHSEDGNTTPSWVYESELAPEGYKETARQHPRAVHFVSEKHVLACSVNLGAADHQQEKVKPTMAENVTTAQKLSPLDETHPIASKFKGLTVSAPAGSQSVSGEAAPQPMSCRWPAPQTCSSPGRSTRQTGSAPAAPHSGNASFGEQIWDKGVSVKEYLIHKIEPGEDERALSQVISETLSTPRRIPGDLGVVEKVREAVTSLLRNESCKYTPAISATSHTQISADNALSAAKNSPSSHAHLPISTNAHEVGEGENHGRILQAN</sequence>
<feature type="compositionally biased region" description="Basic and acidic residues" evidence="1">
    <location>
        <begin position="44"/>
        <end position="54"/>
    </location>
</feature>
<feature type="region of interest" description="Disordered" evidence="1">
    <location>
        <begin position="1"/>
        <end position="60"/>
    </location>
</feature>
<feature type="compositionally biased region" description="Polar residues" evidence="1">
    <location>
        <begin position="196"/>
        <end position="210"/>
    </location>
</feature>
<dbReference type="Pfam" id="PF23399">
    <property type="entry name" value="LTI65_PGEED"/>
    <property type="match status" value="1"/>
</dbReference>
<organism evidence="3 4">
    <name type="scientific">Carpinus fangiana</name>
    <dbReference type="NCBI Taxonomy" id="176857"/>
    <lineage>
        <taxon>Eukaryota</taxon>
        <taxon>Viridiplantae</taxon>
        <taxon>Streptophyta</taxon>
        <taxon>Embryophyta</taxon>
        <taxon>Tracheophyta</taxon>
        <taxon>Spermatophyta</taxon>
        <taxon>Magnoliopsida</taxon>
        <taxon>eudicotyledons</taxon>
        <taxon>Gunneridae</taxon>
        <taxon>Pentapetalae</taxon>
        <taxon>rosids</taxon>
        <taxon>fabids</taxon>
        <taxon>Fagales</taxon>
        <taxon>Betulaceae</taxon>
        <taxon>Carpinus</taxon>
    </lineage>
</organism>
<dbReference type="InterPro" id="IPR057059">
    <property type="entry name" value="LTI65/LTI78_PGEED"/>
</dbReference>
<feature type="compositionally biased region" description="Polar residues" evidence="1">
    <location>
        <begin position="306"/>
        <end position="326"/>
    </location>
</feature>
<evidence type="ECO:0000259" key="2">
    <source>
        <dbReference type="Pfam" id="PF23399"/>
    </source>
</evidence>
<feature type="region of interest" description="Disordered" evidence="1">
    <location>
        <begin position="306"/>
        <end position="342"/>
    </location>
</feature>
<dbReference type="OrthoDB" id="670168at2759"/>
<feature type="region of interest" description="Disordered" evidence="1">
    <location>
        <begin position="172"/>
        <end position="223"/>
    </location>
</feature>
<evidence type="ECO:0000256" key="1">
    <source>
        <dbReference type="SAM" id="MobiDB-lite"/>
    </source>
</evidence>
<feature type="compositionally biased region" description="Basic and acidic residues" evidence="1">
    <location>
        <begin position="1"/>
        <end position="15"/>
    </location>
</feature>
<feature type="domain" description="LTI65/LTI78 PGEED repeat" evidence="2">
    <location>
        <begin position="228"/>
        <end position="258"/>
    </location>
</feature>
<name>A0A660KYN6_9ROSI</name>
<protein>
    <recommendedName>
        <fullName evidence="2">LTI65/LTI78 PGEED repeat domain-containing protein</fullName>
    </recommendedName>
</protein>
<accession>A0A660KYN6</accession>
<keyword evidence="4" id="KW-1185">Reference proteome</keyword>
<dbReference type="PANTHER" id="PTHR33836">
    <property type="entry name" value="LOW-TEMPERATURE-INDUCED 65 KDA PROTEIN-RELATED"/>
    <property type="match status" value="1"/>
</dbReference>
<gene>
    <name evidence="3" type="ORF">FH972_011548</name>
</gene>
<evidence type="ECO:0000313" key="4">
    <source>
        <dbReference type="Proteomes" id="UP000327013"/>
    </source>
</evidence>
<dbReference type="InterPro" id="IPR037491">
    <property type="entry name" value="LTI78/LTI65"/>
</dbReference>